<evidence type="ECO:0000313" key="3">
    <source>
        <dbReference type="EMBL" id="TKA23291.1"/>
    </source>
</evidence>
<feature type="compositionally biased region" description="Low complexity" evidence="1">
    <location>
        <begin position="1111"/>
        <end position="1124"/>
    </location>
</feature>
<feature type="compositionally biased region" description="Low complexity" evidence="1">
    <location>
        <begin position="1022"/>
        <end position="1040"/>
    </location>
</feature>
<feature type="compositionally biased region" description="Low complexity" evidence="1">
    <location>
        <begin position="71"/>
        <end position="95"/>
    </location>
</feature>
<feature type="compositionally biased region" description="Basic and acidic residues" evidence="1">
    <location>
        <begin position="864"/>
        <end position="876"/>
    </location>
</feature>
<feature type="compositionally biased region" description="Low complexity" evidence="1">
    <location>
        <begin position="935"/>
        <end position="951"/>
    </location>
</feature>
<feature type="compositionally biased region" description="Basic and acidic residues" evidence="1">
    <location>
        <begin position="239"/>
        <end position="248"/>
    </location>
</feature>
<keyword evidence="4" id="KW-1185">Reference proteome</keyword>
<dbReference type="Pfam" id="PF00533">
    <property type="entry name" value="BRCT"/>
    <property type="match status" value="1"/>
</dbReference>
<feature type="compositionally biased region" description="Low complexity" evidence="1">
    <location>
        <begin position="124"/>
        <end position="136"/>
    </location>
</feature>
<dbReference type="CDD" id="cd17716">
    <property type="entry name" value="BRCT_microcephalin_rpt1"/>
    <property type="match status" value="1"/>
</dbReference>
<evidence type="ECO:0000256" key="1">
    <source>
        <dbReference type="SAM" id="MobiDB-lite"/>
    </source>
</evidence>
<feature type="domain" description="BRCT" evidence="2">
    <location>
        <begin position="1136"/>
        <end position="1249"/>
    </location>
</feature>
<dbReference type="OrthoDB" id="2384350at2759"/>
<feature type="region of interest" description="Disordered" evidence="1">
    <location>
        <begin position="377"/>
        <end position="398"/>
    </location>
</feature>
<dbReference type="Proteomes" id="UP000308549">
    <property type="component" value="Unassembled WGS sequence"/>
</dbReference>
<evidence type="ECO:0000259" key="2">
    <source>
        <dbReference type="PROSITE" id="PS50172"/>
    </source>
</evidence>
<protein>
    <recommendedName>
        <fullName evidence="2">BRCT domain-containing protein</fullName>
    </recommendedName>
</protein>
<feature type="compositionally biased region" description="Polar residues" evidence="1">
    <location>
        <begin position="220"/>
        <end position="235"/>
    </location>
</feature>
<dbReference type="PROSITE" id="PS50172">
    <property type="entry name" value="BRCT"/>
    <property type="match status" value="1"/>
</dbReference>
<feature type="compositionally biased region" description="Polar residues" evidence="1">
    <location>
        <begin position="924"/>
        <end position="934"/>
    </location>
</feature>
<feature type="compositionally biased region" description="Low complexity" evidence="1">
    <location>
        <begin position="979"/>
        <end position="1009"/>
    </location>
</feature>
<dbReference type="Gene3D" id="3.40.50.10190">
    <property type="entry name" value="BRCT domain"/>
    <property type="match status" value="1"/>
</dbReference>
<organism evidence="3 4">
    <name type="scientific">Salinomyces thailandicus</name>
    <dbReference type="NCBI Taxonomy" id="706561"/>
    <lineage>
        <taxon>Eukaryota</taxon>
        <taxon>Fungi</taxon>
        <taxon>Dikarya</taxon>
        <taxon>Ascomycota</taxon>
        <taxon>Pezizomycotina</taxon>
        <taxon>Dothideomycetes</taxon>
        <taxon>Dothideomycetidae</taxon>
        <taxon>Mycosphaerellales</taxon>
        <taxon>Teratosphaeriaceae</taxon>
        <taxon>Salinomyces</taxon>
    </lineage>
</organism>
<dbReference type="InterPro" id="IPR036420">
    <property type="entry name" value="BRCT_dom_sf"/>
</dbReference>
<feature type="region of interest" description="Disordered" evidence="1">
    <location>
        <begin position="757"/>
        <end position="959"/>
    </location>
</feature>
<feature type="region of interest" description="Disordered" evidence="1">
    <location>
        <begin position="1"/>
        <end position="348"/>
    </location>
</feature>
<proteinExistence type="predicted"/>
<feature type="compositionally biased region" description="Basic residues" evidence="1">
    <location>
        <begin position="60"/>
        <end position="70"/>
    </location>
</feature>
<sequence>MADVNNTLRKKPVRRAAGAKKSAPEAKPKNTRSKKTANETEESTAEESHAEEVSEGAQAKARRGIGRPRKTATAPTAEETASAKPVKATRATAASRAKRTEVMVDVEADAPAPVEPKPARRTRAAASKAPPLSPKKITQVSRPTTRNTKGNKKQPTAAKPATRTRATRNRAVSDENANVPDLAPPQTEDDDLVVVSATPVKRPMSSKQSVKSDVEVASEGSMSSRPTTPSDSPVQNFERLNDENEYRKRGVQTSVSDASSEDEEAHQESNQNSDDELCGPKTPMKRASPGAEARYRASVQKTVRRVEHGTPMESPRTFANRMVNRGTPQTQKPYNKPPVPASGVKSMTVSRGTDRAFVFNDLRAKFDKTEELNEAIEEEEDQSSLFMQDDSVCPTNDAEFDAQSLGCEDEGSIAGNDDALLELDEHRDDNTEIDAGSVADADETIVDENVPQSHTSQELELELSESENTVLITQGEDDSLPEAEDTELEISSPVSTTPETLIWENLREDVTIPVNFDEHLSGARVLPQPEATERLSIAADLASFAQHGSDDETIAGADQDLSDEGCEQIVDVPEQPAVDLAAGRPSLGATINLNDFIDFAALAEPTEHVELPTVDFGIDQDNGEANVAQEPEASVEDSLLFENMVDHVTSTEAEQVEESLLLDNAIDQITVAAKDQAEKRVLEPTDEVLFEDETMLDDVPHYALPTISYDARRKSLPAFSFQTPVKAGFRPKTSDGASMPRVVIPFSQRWWSRSGADSAAVTPRPSRSRATAQDVVKTPEALRAAMQTPGEHAKTAVLPTRFRTPVPSPRRRPATAQKPAPEAPTPRASTLRPRPAPRASVALNELRSPSKAVSTTPITTSNERFPRFEPRKDYSEHASTVAAPARFHNPNGANTPKQAASARKPAIDAATPRLSSLRPRAEASAQQTTPSVIESSPSVAATPTPAATSTPRGERFPRLPPQEAYQTHANTVAAPARFRTPAAKPATRQAATAQKAAAPVAQAPRTSTPRSRRGRSQEEDQGTPSAGSSSPSIAATPTPAVQTPVVAGERFPALPAQQTYEHHAHTVAAPARFRTPAKSPLKNAPSTTQKSTSLHKRAVQNHTTTRTSSHTPIKTPLKPAAAATTSTPAYEALTPHPSAPLRSVTALVEVFTLEGASASAPFIALLHRLGAKTTRVWSERVTHVIFKDGSPTTLQRVRVHNKAVTVATEQHGQEKGMMIKKKMIHCVNSRWISDCEAKGRRVDETDEAYAVDVAEVPRGGKRRRKSMEPAALVNLGGNLVRDRKSSFGRASIGRSSLGRSPMKFDVSPEKEVDVDVQEELQGAASASSALELTLEVSDRDKENLGEEEEPATPAYLAAPETLVQRTAPIKRMAKLNLKSAGEESKGGRRLSYFPTRV</sequence>
<dbReference type="InterPro" id="IPR001357">
    <property type="entry name" value="BRCT_dom"/>
</dbReference>
<feature type="compositionally biased region" description="Polar residues" evidence="1">
    <location>
        <begin position="1100"/>
        <end position="1110"/>
    </location>
</feature>
<reference evidence="3 4" key="1">
    <citation type="submission" date="2017-03" db="EMBL/GenBank/DDBJ databases">
        <title>Genomes of endolithic fungi from Antarctica.</title>
        <authorList>
            <person name="Coleine C."/>
            <person name="Masonjones S."/>
            <person name="Stajich J.E."/>
        </authorList>
    </citation>
    <scope>NUCLEOTIDE SEQUENCE [LARGE SCALE GENOMIC DNA]</scope>
    <source>
        <strain evidence="3 4">CCFEE 6315</strain>
    </source>
</reference>
<feature type="compositionally biased region" description="Polar residues" evidence="1">
    <location>
        <begin position="851"/>
        <end position="863"/>
    </location>
</feature>
<name>A0A4U0TMT0_9PEZI</name>
<dbReference type="EMBL" id="NAJL01000058">
    <property type="protein sequence ID" value="TKA23291.1"/>
    <property type="molecule type" value="Genomic_DNA"/>
</dbReference>
<accession>A0A4U0TMT0</accession>
<dbReference type="SUPFAM" id="SSF52113">
    <property type="entry name" value="BRCT domain"/>
    <property type="match status" value="1"/>
</dbReference>
<evidence type="ECO:0000313" key="4">
    <source>
        <dbReference type="Proteomes" id="UP000308549"/>
    </source>
</evidence>
<feature type="region of interest" description="Disordered" evidence="1">
    <location>
        <begin position="1072"/>
        <end position="1124"/>
    </location>
</feature>
<comment type="caution">
    <text evidence="3">The sequence shown here is derived from an EMBL/GenBank/DDBJ whole genome shotgun (WGS) entry which is preliminary data.</text>
</comment>
<feature type="region of interest" description="Disordered" evidence="1">
    <location>
        <begin position="973"/>
        <end position="1040"/>
    </location>
</feature>
<gene>
    <name evidence="3" type="ORF">B0A50_07348</name>
</gene>
<feature type="compositionally biased region" description="Basic residues" evidence="1">
    <location>
        <begin position="8"/>
        <end position="18"/>
    </location>
</feature>
<feature type="compositionally biased region" description="Polar residues" evidence="1">
    <location>
        <begin position="138"/>
        <end position="148"/>
    </location>
</feature>
<feature type="region of interest" description="Disordered" evidence="1">
    <location>
        <begin position="1378"/>
        <end position="1397"/>
    </location>
</feature>